<dbReference type="AlphaFoldDB" id="A0A2G9XCY3"/>
<accession>A0A2G9XCY3</accession>
<dbReference type="EMBL" id="PCQY01000004">
    <property type="protein sequence ID" value="PIP04850.1"/>
    <property type="molecule type" value="Genomic_DNA"/>
</dbReference>
<evidence type="ECO:0000259" key="1">
    <source>
        <dbReference type="Pfam" id="PF12705"/>
    </source>
</evidence>
<reference evidence="2 3" key="1">
    <citation type="submission" date="2017-09" db="EMBL/GenBank/DDBJ databases">
        <title>Depth-based differentiation of microbial function through sediment-hosted aquifers and enrichment of novel symbionts in the deep terrestrial subsurface.</title>
        <authorList>
            <person name="Probst A.J."/>
            <person name="Ladd B."/>
            <person name="Jarett J.K."/>
            <person name="Geller-Mcgrath D.E."/>
            <person name="Sieber C.M."/>
            <person name="Emerson J.B."/>
            <person name="Anantharaman K."/>
            <person name="Thomas B.C."/>
            <person name="Malmstrom R."/>
            <person name="Stieglmeier M."/>
            <person name="Klingl A."/>
            <person name="Woyke T."/>
            <person name="Ryan C.M."/>
            <person name="Banfield J.F."/>
        </authorList>
    </citation>
    <scope>NUCLEOTIDE SEQUENCE [LARGE SCALE GENOMIC DNA]</scope>
    <source>
        <strain evidence="2">CG23_combo_of_CG06-09_8_20_14_all_40_14</strain>
    </source>
</reference>
<organism evidence="2 3">
    <name type="scientific">candidate division WWE3 bacterium CG23_combo_of_CG06-09_8_20_14_all_40_14</name>
    <dbReference type="NCBI Taxonomy" id="1975095"/>
    <lineage>
        <taxon>Bacteria</taxon>
        <taxon>Katanobacteria</taxon>
    </lineage>
</organism>
<protein>
    <recommendedName>
        <fullName evidence="1">PD-(D/E)XK endonuclease-like domain-containing protein</fullName>
    </recommendedName>
</protein>
<name>A0A2G9XCY3_UNCKA</name>
<evidence type="ECO:0000313" key="3">
    <source>
        <dbReference type="Proteomes" id="UP000231388"/>
    </source>
</evidence>
<dbReference type="InterPro" id="IPR038726">
    <property type="entry name" value="PDDEXK_AddAB-type"/>
</dbReference>
<feature type="domain" description="PD-(D/E)XK endonuclease-like" evidence="1">
    <location>
        <begin position="308"/>
        <end position="371"/>
    </location>
</feature>
<dbReference type="Proteomes" id="UP000231388">
    <property type="component" value="Unassembled WGS sequence"/>
</dbReference>
<dbReference type="InterPro" id="IPR011604">
    <property type="entry name" value="PDDEXK-like_dom_sf"/>
</dbReference>
<dbReference type="Pfam" id="PF12705">
    <property type="entry name" value="PDDEXK_1"/>
    <property type="match status" value="1"/>
</dbReference>
<dbReference type="InterPro" id="IPR011335">
    <property type="entry name" value="Restrct_endonuc-II-like"/>
</dbReference>
<sequence length="429" mass="50500">MKIQKYLLEKLKKFVGWVLTPLSEPTPTTKDVQITESTKTALKNKPIVDSLACPYCSSQKYVRRGFRTKKYERIQLYLCQNCGKTFTPQPILSGKHYPLNIIFRAVSLYNLGYSLEEVCRIINSKTEERGLTPMKLNPSTLSSWLKEFLEHTKYARMREFATKLMPPKETVVTATLAHQQLYRYRFHRAKCHLMIQEEYIHRRFKPLQEFLELVPAECPHQYFSPPEADKLDFLRASEAPLTFSKKHMIVRSKQNYATKLCSFVLQGSKERKQRHKDVQDFFLYNDSVTVATEVPVYLTREDLEHMKTQLGFEIYNKNSLRIEGLPKLITGHIDIVQIRNGQIHILDYKPNAVKEQPIDQLTIYAMALSRLTGLRLFEFKCAWFDEENYFEFYPLHVLHKPRKARRRKEVETIEGTYKVNKKEGKIKLT</sequence>
<dbReference type="Gene3D" id="3.90.320.10">
    <property type="match status" value="1"/>
</dbReference>
<evidence type="ECO:0000313" key="2">
    <source>
        <dbReference type="EMBL" id="PIP04850.1"/>
    </source>
</evidence>
<proteinExistence type="predicted"/>
<gene>
    <name evidence="2" type="ORF">COX53_00210</name>
</gene>
<dbReference type="SUPFAM" id="SSF52980">
    <property type="entry name" value="Restriction endonuclease-like"/>
    <property type="match status" value="1"/>
</dbReference>
<comment type="caution">
    <text evidence="2">The sequence shown here is derived from an EMBL/GenBank/DDBJ whole genome shotgun (WGS) entry which is preliminary data.</text>
</comment>